<evidence type="ECO:0000259" key="1">
    <source>
        <dbReference type="SMART" id="SM00228"/>
    </source>
</evidence>
<dbReference type="InterPro" id="IPR001478">
    <property type="entry name" value="PDZ"/>
</dbReference>
<dbReference type="OrthoDB" id="2356897at2"/>
<accession>B2A2M0</accession>
<dbReference type="MEROPS" id="S16.012"/>
<dbReference type="GO" id="GO:0030163">
    <property type="term" value="P:protein catabolic process"/>
    <property type="evidence" value="ECO:0007669"/>
    <property type="project" value="InterPro"/>
</dbReference>
<dbReference type="SUPFAM" id="SSF54211">
    <property type="entry name" value="Ribosomal protein S5 domain 2-like"/>
    <property type="match status" value="1"/>
</dbReference>
<dbReference type="GO" id="GO:0004252">
    <property type="term" value="F:serine-type endopeptidase activity"/>
    <property type="evidence" value="ECO:0007669"/>
    <property type="project" value="InterPro"/>
</dbReference>
<evidence type="ECO:0000313" key="2">
    <source>
        <dbReference type="EMBL" id="ACB84935.1"/>
    </source>
</evidence>
<dbReference type="RefSeq" id="WP_012447810.1">
    <property type="nucleotide sequence ID" value="NC_010718.1"/>
</dbReference>
<dbReference type="SMART" id="SM00228">
    <property type="entry name" value="PDZ"/>
    <property type="match status" value="1"/>
</dbReference>
<dbReference type="HOGENOM" id="CLU_042037_1_0_9"/>
<proteinExistence type="predicted"/>
<keyword evidence="3" id="KW-1185">Reference proteome</keyword>
<dbReference type="eggNOG" id="COG3480">
    <property type="taxonomic scope" value="Bacteria"/>
</dbReference>
<name>B2A2M0_NATTJ</name>
<dbReference type="GO" id="GO:0006508">
    <property type="term" value="P:proteolysis"/>
    <property type="evidence" value="ECO:0007669"/>
    <property type="project" value="InterPro"/>
</dbReference>
<dbReference type="GO" id="GO:0004176">
    <property type="term" value="F:ATP-dependent peptidase activity"/>
    <property type="evidence" value="ECO:0007669"/>
    <property type="project" value="InterPro"/>
</dbReference>
<gene>
    <name evidence="2" type="ordered locus">Nther_1352</name>
</gene>
<dbReference type="InterPro" id="IPR020568">
    <property type="entry name" value="Ribosomal_Su5_D2-typ_SF"/>
</dbReference>
<dbReference type="InterPro" id="IPR036034">
    <property type="entry name" value="PDZ_sf"/>
</dbReference>
<dbReference type="InParanoid" id="B2A2M0"/>
<dbReference type="FunCoup" id="B2A2M0">
    <property type="interactions" value="11"/>
</dbReference>
<reference evidence="2 3" key="2">
    <citation type="journal article" date="2011" name="J. Bacteriol.">
        <title>Complete genome sequence of the anaerobic, halophilic alkalithermophile Natranaerobius thermophilus JW/NM-WN-LF.</title>
        <authorList>
            <person name="Zhao B."/>
            <person name="Mesbah N.M."/>
            <person name="Dalin E."/>
            <person name="Goodwin L."/>
            <person name="Nolan M."/>
            <person name="Pitluck S."/>
            <person name="Chertkov O."/>
            <person name="Brettin T.S."/>
            <person name="Han J."/>
            <person name="Larimer F.W."/>
            <person name="Land M.L."/>
            <person name="Hauser L."/>
            <person name="Kyrpides N."/>
            <person name="Wiegel J."/>
        </authorList>
    </citation>
    <scope>NUCLEOTIDE SEQUENCE [LARGE SCALE GENOMIC DNA]</scope>
    <source>
        <strain evidence="3">ATCC BAA-1301 / DSM 18059 / JW/NM-WN-LF</strain>
    </source>
</reference>
<dbReference type="InterPro" id="IPR008269">
    <property type="entry name" value="Lon_proteolytic"/>
</dbReference>
<organism evidence="2 3">
    <name type="scientific">Natranaerobius thermophilus (strain ATCC BAA-1301 / DSM 18059 / JW/NM-WN-LF)</name>
    <dbReference type="NCBI Taxonomy" id="457570"/>
    <lineage>
        <taxon>Bacteria</taxon>
        <taxon>Bacillati</taxon>
        <taxon>Bacillota</taxon>
        <taxon>Clostridia</taxon>
        <taxon>Natranaerobiales</taxon>
        <taxon>Natranaerobiaceae</taxon>
        <taxon>Natranaerobius</taxon>
    </lineage>
</organism>
<feature type="domain" description="PDZ" evidence="1">
    <location>
        <begin position="122"/>
        <end position="191"/>
    </location>
</feature>
<dbReference type="PANTHER" id="PTHR10046">
    <property type="entry name" value="ATP DEPENDENT LON PROTEASE FAMILY MEMBER"/>
    <property type="match status" value="1"/>
</dbReference>
<dbReference type="Pfam" id="PF13180">
    <property type="entry name" value="PDZ_2"/>
    <property type="match status" value="1"/>
</dbReference>
<dbReference type="AlphaFoldDB" id="B2A2M0"/>
<dbReference type="Proteomes" id="UP000001683">
    <property type="component" value="Chromosome"/>
</dbReference>
<protein>
    <submittedName>
        <fullName evidence="2">PDZ/DHR/GLGF domain protein</fullName>
    </submittedName>
</protein>
<dbReference type="GO" id="GO:0005524">
    <property type="term" value="F:ATP binding"/>
    <property type="evidence" value="ECO:0007669"/>
    <property type="project" value="InterPro"/>
</dbReference>
<dbReference type="Pfam" id="PF05362">
    <property type="entry name" value="Lon_C"/>
    <property type="match status" value="1"/>
</dbReference>
<dbReference type="Gene3D" id="3.30.230.10">
    <property type="match status" value="1"/>
</dbReference>
<dbReference type="STRING" id="457570.Nther_1352"/>
<dbReference type="InterPro" id="IPR027065">
    <property type="entry name" value="Lon_Prtase"/>
</dbReference>
<reference evidence="2 3" key="1">
    <citation type="submission" date="2008-04" db="EMBL/GenBank/DDBJ databases">
        <title>Complete sequence of chromosome of Natranaerobius thermophilus JW/NM-WN-LF.</title>
        <authorList>
            <consortium name="US DOE Joint Genome Institute"/>
            <person name="Copeland A."/>
            <person name="Lucas S."/>
            <person name="Lapidus A."/>
            <person name="Glavina del Rio T."/>
            <person name="Dalin E."/>
            <person name="Tice H."/>
            <person name="Bruce D."/>
            <person name="Goodwin L."/>
            <person name="Pitluck S."/>
            <person name="Chertkov O."/>
            <person name="Brettin T."/>
            <person name="Detter J.C."/>
            <person name="Han C."/>
            <person name="Kuske C.R."/>
            <person name="Schmutz J."/>
            <person name="Larimer F."/>
            <person name="Land M."/>
            <person name="Hauser L."/>
            <person name="Kyrpides N."/>
            <person name="Lykidis A."/>
            <person name="Mesbah N.M."/>
            <person name="Wiegel J."/>
        </authorList>
    </citation>
    <scope>NUCLEOTIDE SEQUENCE [LARGE SCALE GENOMIC DNA]</scope>
    <source>
        <strain evidence="3">ATCC BAA-1301 / DSM 18059 / JW/NM-WN-LF</strain>
    </source>
</reference>
<dbReference type="InterPro" id="IPR014721">
    <property type="entry name" value="Ribsml_uS5_D2-typ_fold_subgr"/>
</dbReference>
<dbReference type="SUPFAM" id="SSF50156">
    <property type="entry name" value="PDZ domain-like"/>
    <property type="match status" value="1"/>
</dbReference>
<dbReference type="KEGG" id="nth:Nther_1352"/>
<dbReference type="EMBL" id="CP001034">
    <property type="protein sequence ID" value="ACB84935.1"/>
    <property type="molecule type" value="Genomic_DNA"/>
</dbReference>
<sequence length="332" mass="36686">MTNSKSLIARILQTFAVVAVLILLLSQVTPDYYLVQPGTPLELSEVIEIDNDSQKFGNLFLTTVNQSRTSGVSFLYGLLNPNAELHEIEEVIPPEMDVEEYREMMQQRMTDSQNIAKTVALENLGHEIEFTGEGIKVLELAEDSPAENILKKDDIITKVNGEPIYLAEELVGYIENHPIGETVELTIERNNQEELKTVETKAHPDNPDNSYLGVFIKTVKWEPILPVDINFETGGIGGPSAGLMFVLEIMNQLTEEDLSQGRVIAGTGAIDLDGSVNAVGGVRHKVRAAEAQGATYFLVPENNYEEAQQGAEDIKVVKVTNIEEVQDFLESL</sequence>
<evidence type="ECO:0000313" key="3">
    <source>
        <dbReference type="Proteomes" id="UP000001683"/>
    </source>
</evidence>